<comment type="catalytic activity">
    <reaction evidence="5">
        <text>oxaloacetate + acetyl-CoA + H2O = citrate + CoA + H(+)</text>
        <dbReference type="Rhea" id="RHEA:16845"/>
        <dbReference type="ChEBI" id="CHEBI:15377"/>
        <dbReference type="ChEBI" id="CHEBI:15378"/>
        <dbReference type="ChEBI" id="CHEBI:16452"/>
        <dbReference type="ChEBI" id="CHEBI:16947"/>
        <dbReference type="ChEBI" id="CHEBI:57287"/>
        <dbReference type="ChEBI" id="CHEBI:57288"/>
        <dbReference type="EC" id="2.3.3.16"/>
    </reaction>
</comment>
<evidence type="ECO:0000256" key="7">
    <source>
        <dbReference type="PIRSR" id="PIRSR001369-1"/>
    </source>
</evidence>
<evidence type="ECO:0000256" key="6">
    <source>
        <dbReference type="PIRNR" id="PIRNR001369"/>
    </source>
</evidence>
<dbReference type="PIRSF" id="PIRSF001369">
    <property type="entry name" value="Citrate_synth"/>
    <property type="match status" value="1"/>
</dbReference>
<dbReference type="Proteomes" id="UP001431209">
    <property type="component" value="Unassembled WGS sequence"/>
</dbReference>
<feature type="active site" evidence="7">
    <location>
        <position position="293"/>
    </location>
</feature>
<dbReference type="PROSITE" id="PS00480">
    <property type="entry name" value="CITRATE_SYNTHASE"/>
    <property type="match status" value="1"/>
</dbReference>
<evidence type="ECO:0000256" key="5">
    <source>
        <dbReference type="ARBA" id="ARBA00049288"/>
    </source>
</evidence>
<dbReference type="GO" id="GO:0050440">
    <property type="term" value="F:2-methylcitrate synthase activity"/>
    <property type="evidence" value="ECO:0007669"/>
    <property type="project" value="TreeGrafter"/>
</dbReference>
<evidence type="ECO:0000256" key="1">
    <source>
        <dbReference type="ARBA" id="ARBA00005163"/>
    </source>
</evidence>
<dbReference type="GO" id="GO:0036440">
    <property type="term" value="F:citrate synthase activity"/>
    <property type="evidence" value="ECO:0007669"/>
    <property type="project" value="UniProtKB-EC"/>
</dbReference>
<dbReference type="PANTHER" id="PTHR11739:SF25">
    <property type="entry name" value="CITRATE SYNTHASE-RELATED PROTEIN DDB_G0287281"/>
    <property type="match status" value="1"/>
</dbReference>
<keyword evidence="3" id="KW-0816">Tricarboxylic acid cycle</keyword>
<evidence type="ECO:0000313" key="10">
    <source>
        <dbReference type="Proteomes" id="UP001431209"/>
    </source>
</evidence>
<comment type="caution">
    <text evidence="9">The sequence shown here is derived from an EMBL/GenBank/DDBJ whole genome shotgun (WGS) entry which is preliminary data.</text>
</comment>
<dbReference type="InterPro" id="IPR024176">
    <property type="entry name" value="Citrate_synthase_bac-typ"/>
</dbReference>
<dbReference type="InterPro" id="IPR002020">
    <property type="entry name" value="Citrate_synthase"/>
</dbReference>
<dbReference type="Pfam" id="PF00285">
    <property type="entry name" value="Citrate_synt"/>
    <property type="match status" value="1"/>
</dbReference>
<dbReference type="InterPro" id="IPR016142">
    <property type="entry name" value="Citrate_synth-like_lrg_a-sub"/>
</dbReference>
<dbReference type="AlphaFoldDB" id="A0AAW2YLP9"/>
<dbReference type="PRINTS" id="PR00143">
    <property type="entry name" value="CITRTSNTHASE"/>
</dbReference>
<dbReference type="InterPro" id="IPR019810">
    <property type="entry name" value="Citrate_synthase_AS"/>
</dbReference>
<accession>A0AAW2YLP9</accession>
<sequence>MIRSFRPLKNLLHVSQVRSFHKTLYLSNNQNYSPGLVGVIASESSICTVGTGEGLNYRGYNVMDFAEHSSFEEIAFLLIHGHLPNKKELDLYVSKMASHRELQKPLKTILEQLPNTSNPMDILRTVASTMGCFEPECDNASLHKSKNNQWESADKLIASFGPALLYWHHFHQNGIRITTTTLPQDTIAQNFLKLLKQTQEPDEDMVHAVDKTLILYAEHDLAASTFAARVTTSTSSDLFSAVTTAIGTLRGPLHGGANEAAYKLISQFSDPDQAEEGVMKMIKDKEIIMGFGHRVYKKGDPRSAIVKKMAKALSEKINTQESKDLFKIAERIEKVMYREKKLLTNLDFYASVVYHLCNIPTSFFTPIFVIARTSGWAAHVIEQREDNVLMRPLSNYVGPDPSSTEFRPLLQRQ</sequence>
<dbReference type="InterPro" id="IPR011278">
    <property type="entry name" value="2-MeCitrate/Citrate_synth_II"/>
</dbReference>
<dbReference type="GO" id="GO:0005975">
    <property type="term" value="P:carbohydrate metabolic process"/>
    <property type="evidence" value="ECO:0007669"/>
    <property type="project" value="TreeGrafter"/>
</dbReference>
<dbReference type="GO" id="GO:0005759">
    <property type="term" value="C:mitochondrial matrix"/>
    <property type="evidence" value="ECO:0007669"/>
    <property type="project" value="TreeGrafter"/>
</dbReference>
<dbReference type="InterPro" id="IPR016143">
    <property type="entry name" value="Citrate_synth-like_sm_a-sub"/>
</dbReference>
<keyword evidence="10" id="KW-1185">Reference proteome</keyword>
<organism evidence="9 10">
    <name type="scientific">Acrasis kona</name>
    <dbReference type="NCBI Taxonomy" id="1008807"/>
    <lineage>
        <taxon>Eukaryota</taxon>
        <taxon>Discoba</taxon>
        <taxon>Heterolobosea</taxon>
        <taxon>Tetramitia</taxon>
        <taxon>Eutetramitia</taxon>
        <taxon>Acrasidae</taxon>
        <taxon>Acrasis</taxon>
    </lineage>
</organism>
<dbReference type="InterPro" id="IPR036969">
    <property type="entry name" value="Citrate_synthase_sf"/>
</dbReference>
<evidence type="ECO:0000313" key="9">
    <source>
        <dbReference type="EMBL" id="KAL0478263.1"/>
    </source>
</evidence>
<reference evidence="9 10" key="1">
    <citation type="submission" date="2024-03" db="EMBL/GenBank/DDBJ databases">
        <title>The Acrasis kona genome and developmental transcriptomes reveal deep origins of eukaryotic multicellular pathways.</title>
        <authorList>
            <person name="Sheikh S."/>
            <person name="Fu C.-J."/>
            <person name="Brown M.W."/>
            <person name="Baldauf S.L."/>
        </authorList>
    </citation>
    <scope>NUCLEOTIDE SEQUENCE [LARGE SCALE GENOMIC DNA]</scope>
    <source>
        <strain evidence="9 10">ATCC MYA-3509</strain>
    </source>
</reference>
<dbReference type="GO" id="GO:0006099">
    <property type="term" value="P:tricarboxylic acid cycle"/>
    <property type="evidence" value="ECO:0007669"/>
    <property type="project" value="UniProtKB-KW"/>
</dbReference>
<dbReference type="NCBIfam" id="TIGR01800">
    <property type="entry name" value="cit_synth_II"/>
    <property type="match status" value="1"/>
</dbReference>
<evidence type="ECO:0000256" key="4">
    <source>
        <dbReference type="ARBA" id="ARBA00022679"/>
    </source>
</evidence>
<gene>
    <name evidence="9" type="ORF">AKO1_008547</name>
</gene>
<comment type="similarity">
    <text evidence="2 6 8">Belongs to the citrate synthase family.</text>
</comment>
<dbReference type="PANTHER" id="PTHR11739">
    <property type="entry name" value="CITRATE SYNTHASE"/>
    <property type="match status" value="1"/>
</dbReference>
<evidence type="ECO:0000256" key="3">
    <source>
        <dbReference type="ARBA" id="ARBA00022532"/>
    </source>
</evidence>
<dbReference type="Gene3D" id="1.10.230.10">
    <property type="entry name" value="Cytochrome P450-Terp, domain 2"/>
    <property type="match status" value="1"/>
</dbReference>
<evidence type="ECO:0000256" key="2">
    <source>
        <dbReference type="ARBA" id="ARBA00010566"/>
    </source>
</evidence>
<protein>
    <recommendedName>
        <fullName evidence="6 8">Citrate synthase</fullName>
    </recommendedName>
</protein>
<comment type="pathway">
    <text evidence="1">Carbohydrate metabolism; tricarboxylic acid cycle.</text>
</comment>
<dbReference type="GO" id="GO:0019679">
    <property type="term" value="P:propionate metabolic process, methylcitrate cycle"/>
    <property type="evidence" value="ECO:0007669"/>
    <property type="project" value="TreeGrafter"/>
</dbReference>
<feature type="active site" evidence="7">
    <location>
        <position position="347"/>
    </location>
</feature>
<dbReference type="SUPFAM" id="SSF48256">
    <property type="entry name" value="Citrate synthase"/>
    <property type="match status" value="1"/>
</dbReference>
<dbReference type="EMBL" id="JAOPGA020000356">
    <property type="protein sequence ID" value="KAL0478263.1"/>
    <property type="molecule type" value="Genomic_DNA"/>
</dbReference>
<keyword evidence="4 6" id="KW-0808">Transferase</keyword>
<proteinExistence type="inferred from homology"/>
<evidence type="ECO:0000256" key="8">
    <source>
        <dbReference type="RuleBase" id="RU000441"/>
    </source>
</evidence>
<dbReference type="Gene3D" id="1.10.580.10">
    <property type="entry name" value="Citrate Synthase, domain 1"/>
    <property type="match status" value="1"/>
</dbReference>
<name>A0AAW2YLP9_9EUKA</name>